<reference evidence="1" key="1">
    <citation type="journal article" date="2014" name="Int. J. Syst. Evol. Microbiol.">
        <title>Complete genome sequence of Corynebacterium casei LMG S-19264T (=DSM 44701T), isolated from a smear-ripened cheese.</title>
        <authorList>
            <consortium name="US DOE Joint Genome Institute (JGI-PGF)"/>
            <person name="Walter F."/>
            <person name="Albersmeier A."/>
            <person name="Kalinowski J."/>
            <person name="Ruckert C."/>
        </authorList>
    </citation>
    <scope>NUCLEOTIDE SEQUENCE</scope>
    <source>
        <strain evidence="1">CGMCC 4.7138</strain>
    </source>
</reference>
<keyword evidence="2" id="KW-1185">Reference proteome</keyword>
<dbReference type="EMBL" id="BMMN01000004">
    <property type="protein sequence ID" value="GGO10385.1"/>
    <property type="molecule type" value="Genomic_DNA"/>
</dbReference>
<accession>A0A8H9LG79</accession>
<name>A0A8H9LG79_9ACTN</name>
<sequence length="217" mass="23391">MRWARSGPVLGLLWARSGLALGALVGGAKPGRGRRIASGVLTVDDAGGAPLTSQKPSLSRFFGSRLPREVRTALALESGERPISHAPTPEGGHIVATTRALHLPDGPRLPWHLMDKAVWDEEGVTVTMTDGAVHRALLPEPGRLPETIRERVTSTIVASRHVTIDGRGGVRLVARRIPGYDTPRWEFIFDPGLDAKDPGLRAHAEQALEEVRRSLGV</sequence>
<gene>
    <name evidence="1" type="ORF">GCM10011574_26840</name>
</gene>
<dbReference type="AlphaFoldDB" id="A0A8H9LG79"/>
<dbReference type="Proteomes" id="UP000653480">
    <property type="component" value="Unassembled WGS sequence"/>
</dbReference>
<proteinExistence type="predicted"/>
<evidence type="ECO:0000313" key="1">
    <source>
        <dbReference type="EMBL" id="GGO10385.1"/>
    </source>
</evidence>
<comment type="caution">
    <text evidence="1">The sequence shown here is derived from an EMBL/GenBank/DDBJ whole genome shotgun (WGS) entry which is preliminary data.</text>
</comment>
<reference evidence="1" key="2">
    <citation type="submission" date="2020-09" db="EMBL/GenBank/DDBJ databases">
        <authorList>
            <person name="Sun Q."/>
            <person name="Zhou Y."/>
        </authorList>
    </citation>
    <scope>NUCLEOTIDE SEQUENCE</scope>
    <source>
        <strain evidence="1">CGMCC 4.7138</strain>
    </source>
</reference>
<protein>
    <submittedName>
        <fullName evidence="1">Uncharacterized protein</fullName>
    </submittedName>
</protein>
<evidence type="ECO:0000313" key="2">
    <source>
        <dbReference type="Proteomes" id="UP000653480"/>
    </source>
</evidence>
<organism evidence="1 2">
    <name type="scientific">Microbispora bryophytorum</name>
    <dbReference type="NCBI Taxonomy" id="1460882"/>
    <lineage>
        <taxon>Bacteria</taxon>
        <taxon>Bacillati</taxon>
        <taxon>Actinomycetota</taxon>
        <taxon>Actinomycetes</taxon>
        <taxon>Streptosporangiales</taxon>
        <taxon>Streptosporangiaceae</taxon>
        <taxon>Microbispora</taxon>
    </lineage>
</organism>